<keyword evidence="10" id="KW-1185">Reference proteome</keyword>
<accession>A0A1I7RM95</accession>
<evidence type="ECO:0000259" key="5">
    <source>
        <dbReference type="PROSITE" id="PS50404"/>
    </source>
</evidence>
<dbReference type="CDD" id="cd03192">
    <property type="entry name" value="GST_C_Sigma_like"/>
    <property type="match status" value="1"/>
</dbReference>
<proteinExistence type="inferred from homology"/>
<name>A0A1I7RM95_BURXY</name>
<dbReference type="FunFam" id="3.40.30.10:FF:000608">
    <property type="entry name" value="Glutathione S-Transferase"/>
    <property type="match status" value="1"/>
</dbReference>
<feature type="domain" description="GST C-terminal" evidence="6">
    <location>
        <begin position="83"/>
        <end position="208"/>
    </location>
</feature>
<feature type="domain" description="GST N-terminal" evidence="5">
    <location>
        <begin position="2"/>
        <end position="81"/>
    </location>
</feature>
<evidence type="ECO:0000256" key="2">
    <source>
        <dbReference type="ARBA" id="ARBA00022679"/>
    </source>
</evidence>
<evidence type="ECO:0000313" key="7">
    <source>
        <dbReference type="EMBL" id="CAD5227899.1"/>
    </source>
</evidence>
<dbReference type="SMR" id="A0A1I7RM95"/>
<dbReference type="Proteomes" id="UP000582659">
    <property type="component" value="Unassembled WGS sequence"/>
</dbReference>
<dbReference type="InterPro" id="IPR004045">
    <property type="entry name" value="Glutathione_S-Trfase_N"/>
</dbReference>
<gene>
    <name evidence="7" type="ORF">BXYJ_LOCUS10180</name>
</gene>
<dbReference type="AlphaFoldDB" id="A0A1I7RM95"/>
<dbReference type="GO" id="GO:0004364">
    <property type="term" value="F:glutathione transferase activity"/>
    <property type="evidence" value="ECO:0007669"/>
    <property type="project" value="UniProtKB-EC"/>
</dbReference>
<dbReference type="EC" id="2.5.1.18" evidence="1"/>
<dbReference type="Pfam" id="PF13409">
    <property type="entry name" value="GST_N_2"/>
    <property type="match status" value="1"/>
</dbReference>
<evidence type="ECO:0000313" key="8">
    <source>
        <dbReference type="EMBL" id="CAG9118318.1"/>
    </source>
</evidence>
<dbReference type="SUPFAM" id="SSF52833">
    <property type="entry name" value="Thioredoxin-like"/>
    <property type="match status" value="1"/>
</dbReference>
<sequence>MPDYKFYYFEVRGVGEPARMAFHYGGIPFEDIRVPQQEWPDLKKKMPQGTVPCLFIDNGKIKLSQSSAIALYIGRKVGLAGRTELEMARVEEAIATYKDLYTKMADYCYTMTGFKDMDKDELYEKQAKPVSAQYFTLLSKMLKKHHNTFVASQKPTVADFFFAEYLSSVNGFAPELFKGHEGLLDYVKRVHSIPQLQDYLKKRPKTAW</sequence>
<dbReference type="OrthoDB" id="414243at2759"/>
<dbReference type="InterPro" id="IPR040079">
    <property type="entry name" value="Glutathione_S-Trfase"/>
</dbReference>
<protein>
    <recommendedName>
        <fullName evidence="1">glutathione transferase</fullName>
        <ecNumber evidence="1">2.5.1.18</ecNumber>
    </recommendedName>
</protein>
<dbReference type="InterPro" id="IPR010987">
    <property type="entry name" value="Glutathione-S-Trfase_C-like"/>
</dbReference>
<dbReference type="SFLD" id="SFLDG00363">
    <property type="entry name" value="AMPS_(cytGST):_Alpha-__Mu-__Pi"/>
    <property type="match status" value="1"/>
</dbReference>
<dbReference type="InterPro" id="IPR036249">
    <property type="entry name" value="Thioredoxin-like_sf"/>
</dbReference>
<comment type="catalytic activity">
    <reaction evidence="4">
        <text>RX + glutathione = an S-substituted glutathione + a halide anion + H(+)</text>
        <dbReference type="Rhea" id="RHEA:16437"/>
        <dbReference type="ChEBI" id="CHEBI:15378"/>
        <dbReference type="ChEBI" id="CHEBI:16042"/>
        <dbReference type="ChEBI" id="CHEBI:17792"/>
        <dbReference type="ChEBI" id="CHEBI:57925"/>
        <dbReference type="ChEBI" id="CHEBI:90779"/>
        <dbReference type="EC" id="2.5.1.18"/>
    </reaction>
</comment>
<dbReference type="Pfam" id="PF14497">
    <property type="entry name" value="GST_C_3"/>
    <property type="match status" value="1"/>
</dbReference>
<reference evidence="8" key="2">
    <citation type="submission" date="2020-08" db="EMBL/GenBank/DDBJ databases">
        <authorList>
            <person name="Kikuchi T."/>
        </authorList>
    </citation>
    <scope>NUCLEOTIDE SEQUENCE</scope>
    <source>
        <strain evidence="7">Ka4C1</strain>
    </source>
</reference>
<dbReference type="SFLD" id="SFLDS00019">
    <property type="entry name" value="Glutathione_Transferase_(cytos"/>
    <property type="match status" value="1"/>
</dbReference>
<dbReference type="InterPro" id="IPR036282">
    <property type="entry name" value="Glutathione-S-Trfase_C_sf"/>
</dbReference>
<dbReference type="InterPro" id="IPR050213">
    <property type="entry name" value="GST_superfamily"/>
</dbReference>
<evidence type="ECO:0000256" key="3">
    <source>
        <dbReference type="ARBA" id="ARBA00038317"/>
    </source>
</evidence>
<dbReference type="GO" id="GO:0006749">
    <property type="term" value="P:glutathione metabolic process"/>
    <property type="evidence" value="ECO:0007669"/>
    <property type="project" value="TreeGrafter"/>
</dbReference>
<dbReference type="Proteomes" id="UP000659654">
    <property type="component" value="Unassembled WGS sequence"/>
</dbReference>
<dbReference type="SUPFAM" id="SSF47616">
    <property type="entry name" value="GST C-terminal domain-like"/>
    <property type="match status" value="1"/>
</dbReference>
<evidence type="ECO:0000313" key="9">
    <source>
        <dbReference type="Proteomes" id="UP000095284"/>
    </source>
</evidence>
<dbReference type="PROSITE" id="PS50405">
    <property type="entry name" value="GST_CTER"/>
    <property type="match status" value="1"/>
</dbReference>
<dbReference type="CDD" id="cd03039">
    <property type="entry name" value="GST_N_Sigma_like"/>
    <property type="match status" value="1"/>
</dbReference>
<dbReference type="PROSITE" id="PS50404">
    <property type="entry name" value="GST_NTER"/>
    <property type="match status" value="1"/>
</dbReference>
<dbReference type="InterPro" id="IPR004046">
    <property type="entry name" value="GST_C"/>
</dbReference>
<organism evidence="9 11">
    <name type="scientific">Bursaphelenchus xylophilus</name>
    <name type="common">Pinewood nematode worm</name>
    <name type="synonym">Aphelenchoides xylophilus</name>
    <dbReference type="NCBI Taxonomy" id="6326"/>
    <lineage>
        <taxon>Eukaryota</taxon>
        <taxon>Metazoa</taxon>
        <taxon>Ecdysozoa</taxon>
        <taxon>Nematoda</taxon>
        <taxon>Chromadorea</taxon>
        <taxon>Rhabditida</taxon>
        <taxon>Tylenchina</taxon>
        <taxon>Tylenchomorpha</taxon>
        <taxon>Aphelenchoidea</taxon>
        <taxon>Aphelenchoididae</taxon>
        <taxon>Bursaphelenchus</taxon>
    </lineage>
</organism>
<dbReference type="Proteomes" id="UP000095284">
    <property type="component" value="Unplaced"/>
</dbReference>
<dbReference type="WBParaSite" id="BXY_0183000.1">
    <property type="protein sequence ID" value="BXY_0183000.1"/>
    <property type="gene ID" value="BXY_0183000"/>
</dbReference>
<evidence type="ECO:0000256" key="4">
    <source>
        <dbReference type="ARBA" id="ARBA00047960"/>
    </source>
</evidence>
<comment type="similarity">
    <text evidence="3">Belongs to the GST superfamily. Sigma family.</text>
</comment>
<reference evidence="11" key="1">
    <citation type="submission" date="2016-11" db="UniProtKB">
        <authorList>
            <consortium name="WormBaseParasite"/>
        </authorList>
    </citation>
    <scope>IDENTIFICATION</scope>
</reference>
<keyword evidence="2" id="KW-0808">Transferase</keyword>
<evidence type="ECO:0000256" key="1">
    <source>
        <dbReference type="ARBA" id="ARBA00012452"/>
    </source>
</evidence>
<dbReference type="Gene3D" id="1.20.1050.10">
    <property type="match status" value="1"/>
</dbReference>
<dbReference type="Gene3D" id="3.40.30.10">
    <property type="entry name" value="Glutaredoxin"/>
    <property type="match status" value="1"/>
</dbReference>
<evidence type="ECO:0000313" key="11">
    <source>
        <dbReference type="WBParaSite" id="BXY_0183000.1"/>
    </source>
</evidence>
<evidence type="ECO:0000313" key="10">
    <source>
        <dbReference type="Proteomes" id="UP000659654"/>
    </source>
</evidence>
<dbReference type="PANTHER" id="PTHR11571:SF224">
    <property type="entry name" value="HEMATOPOIETIC PROSTAGLANDIN D SYNTHASE"/>
    <property type="match status" value="1"/>
</dbReference>
<dbReference type="EMBL" id="CAJFDI010000004">
    <property type="protein sequence ID" value="CAD5227899.1"/>
    <property type="molecule type" value="Genomic_DNA"/>
</dbReference>
<dbReference type="EMBL" id="CAJFCV020000004">
    <property type="protein sequence ID" value="CAG9118318.1"/>
    <property type="molecule type" value="Genomic_DNA"/>
</dbReference>
<dbReference type="eggNOG" id="KOG1695">
    <property type="taxonomic scope" value="Eukaryota"/>
</dbReference>
<evidence type="ECO:0000259" key="6">
    <source>
        <dbReference type="PROSITE" id="PS50405"/>
    </source>
</evidence>
<dbReference type="SFLD" id="SFLDG01205">
    <property type="entry name" value="AMPS.1"/>
    <property type="match status" value="1"/>
</dbReference>
<dbReference type="PANTHER" id="PTHR11571">
    <property type="entry name" value="GLUTATHIONE S-TRANSFERASE"/>
    <property type="match status" value="1"/>
</dbReference>